<reference evidence="3" key="1">
    <citation type="submission" date="2017-02" db="UniProtKB">
        <authorList>
            <consortium name="WormBaseParasite"/>
        </authorList>
    </citation>
    <scope>IDENTIFICATION</scope>
</reference>
<evidence type="ECO:0000313" key="1">
    <source>
        <dbReference type="EMBL" id="VDN87474.1"/>
    </source>
</evidence>
<evidence type="ECO:0000313" key="3">
    <source>
        <dbReference type="WBParaSite" id="BPAG_0000632301-mRNA-1"/>
    </source>
</evidence>
<organism evidence="3">
    <name type="scientific">Brugia pahangi</name>
    <name type="common">Filarial nematode worm</name>
    <dbReference type="NCBI Taxonomy" id="6280"/>
    <lineage>
        <taxon>Eukaryota</taxon>
        <taxon>Metazoa</taxon>
        <taxon>Ecdysozoa</taxon>
        <taxon>Nematoda</taxon>
        <taxon>Chromadorea</taxon>
        <taxon>Rhabditida</taxon>
        <taxon>Spirurina</taxon>
        <taxon>Spiruromorpha</taxon>
        <taxon>Filarioidea</taxon>
        <taxon>Onchocercidae</taxon>
        <taxon>Brugia</taxon>
    </lineage>
</organism>
<accession>A0A0N4TDN5</accession>
<dbReference type="AlphaFoldDB" id="A0A0N4TDN5"/>
<sequence>MGSKVTFGVNELENGCLLTSPTTDISILFDCGKKYTIVMPSSAGGGAENAYLPVIIDNGNTIIKINY</sequence>
<dbReference type="EMBL" id="UZAD01005534">
    <property type="protein sequence ID" value="VDN87474.1"/>
    <property type="molecule type" value="Genomic_DNA"/>
</dbReference>
<name>A0A0N4TDN5_BRUPA</name>
<protein>
    <submittedName>
        <fullName evidence="3">CUB domain-containing protein</fullName>
    </submittedName>
</protein>
<proteinExistence type="predicted"/>
<gene>
    <name evidence="1" type="ORF">BPAG_LOCUS6288</name>
</gene>
<keyword evidence="2" id="KW-1185">Reference proteome</keyword>
<dbReference type="Proteomes" id="UP000278627">
    <property type="component" value="Unassembled WGS sequence"/>
</dbReference>
<reference evidence="1 2" key="2">
    <citation type="submission" date="2018-11" db="EMBL/GenBank/DDBJ databases">
        <authorList>
            <consortium name="Pathogen Informatics"/>
        </authorList>
    </citation>
    <scope>NUCLEOTIDE SEQUENCE [LARGE SCALE GENOMIC DNA]</scope>
</reference>
<dbReference type="WBParaSite" id="BPAG_0000632301-mRNA-1">
    <property type="protein sequence ID" value="BPAG_0000632301-mRNA-1"/>
    <property type="gene ID" value="BPAG_0000632301"/>
</dbReference>
<evidence type="ECO:0000313" key="2">
    <source>
        <dbReference type="Proteomes" id="UP000278627"/>
    </source>
</evidence>